<sequence length="54" mass="5949">NKCLNLLTSNGSYKLRVELVTTNGNMYYAEYHTFAVGDAASLYVLNVHSYSGNA</sequence>
<dbReference type="AlphaFoldDB" id="A0A8B6CAS6"/>
<accession>A0A8B6CAS6</accession>
<organism evidence="2 3">
    <name type="scientific">Mytilus galloprovincialis</name>
    <name type="common">Mediterranean mussel</name>
    <dbReference type="NCBI Taxonomy" id="29158"/>
    <lineage>
        <taxon>Eukaryota</taxon>
        <taxon>Metazoa</taxon>
        <taxon>Spiralia</taxon>
        <taxon>Lophotrochozoa</taxon>
        <taxon>Mollusca</taxon>
        <taxon>Bivalvia</taxon>
        <taxon>Autobranchia</taxon>
        <taxon>Pteriomorphia</taxon>
        <taxon>Mytilida</taxon>
        <taxon>Mytiloidea</taxon>
        <taxon>Mytilidae</taxon>
        <taxon>Mytilinae</taxon>
        <taxon>Mytilus</taxon>
    </lineage>
</organism>
<dbReference type="Proteomes" id="UP000596742">
    <property type="component" value="Unassembled WGS sequence"/>
</dbReference>
<dbReference type="SUPFAM" id="SSF56496">
    <property type="entry name" value="Fibrinogen C-terminal domain-like"/>
    <property type="match status" value="1"/>
</dbReference>
<proteinExistence type="predicted"/>
<dbReference type="EMBL" id="UYJE01001404">
    <property type="protein sequence ID" value="VDI01942.1"/>
    <property type="molecule type" value="Genomic_DNA"/>
</dbReference>
<feature type="non-terminal residue" evidence="2">
    <location>
        <position position="54"/>
    </location>
</feature>
<feature type="domain" description="Fibrinogen C-terminal" evidence="1">
    <location>
        <begin position="2"/>
        <end position="54"/>
    </location>
</feature>
<feature type="non-terminal residue" evidence="2">
    <location>
        <position position="1"/>
    </location>
</feature>
<dbReference type="OrthoDB" id="7735550at2759"/>
<protein>
    <recommendedName>
        <fullName evidence="1">Fibrinogen C-terminal domain-containing protein</fullName>
    </recommendedName>
</protein>
<gene>
    <name evidence="2" type="ORF">MGAL_10B011117</name>
</gene>
<keyword evidence="3" id="KW-1185">Reference proteome</keyword>
<evidence type="ECO:0000259" key="1">
    <source>
        <dbReference type="Pfam" id="PF00147"/>
    </source>
</evidence>
<evidence type="ECO:0000313" key="3">
    <source>
        <dbReference type="Proteomes" id="UP000596742"/>
    </source>
</evidence>
<name>A0A8B6CAS6_MYTGA</name>
<dbReference type="Pfam" id="PF00147">
    <property type="entry name" value="Fibrinogen_C"/>
    <property type="match status" value="1"/>
</dbReference>
<dbReference type="InterPro" id="IPR036056">
    <property type="entry name" value="Fibrinogen-like_C"/>
</dbReference>
<evidence type="ECO:0000313" key="2">
    <source>
        <dbReference type="EMBL" id="VDI01942.1"/>
    </source>
</evidence>
<comment type="caution">
    <text evidence="2">The sequence shown here is derived from an EMBL/GenBank/DDBJ whole genome shotgun (WGS) entry which is preliminary data.</text>
</comment>
<dbReference type="InterPro" id="IPR002181">
    <property type="entry name" value="Fibrinogen_a/b/g_C_dom"/>
</dbReference>
<dbReference type="InterPro" id="IPR014716">
    <property type="entry name" value="Fibrinogen_a/b/g_C_1"/>
</dbReference>
<dbReference type="Gene3D" id="3.90.215.10">
    <property type="entry name" value="Gamma Fibrinogen, chain A, domain 1"/>
    <property type="match status" value="1"/>
</dbReference>
<reference evidence="2" key="1">
    <citation type="submission" date="2018-11" db="EMBL/GenBank/DDBJ databases">
        <authorList>
            <person name="Alioto T."/>
            <person name="Alioto T."/>
        </authorList>
    </citation>
    <scope>NUCLEOTIDE SEQUENCE</scope>
</reference>